<dbReference type="CDD" id="cd00593">
    <property type="entry name" value="RIBOc"/>
    <property type="match status" value="1"/>
</dbReference>
<keyword evidence="14" id="KW-0378">Hydrolase</keyword>
<evidence type="ECO:0000256" key="16">
    <source>
        <dbReference type="ARBA" id="ARBA00022884"/>
    </source>
</evidence>
<dbReference type="Gene3D" id="1.10.1520.10">
    <property type="entry name" value="Ribonuclease III domain"/>
    <property type="match status" value="1"/>
</dbReference>
<dbReference type="InterPro" id="IPR009019">
    <property type="entry name" value="KH_sf_prok-type"/>
</dbReference>
<reference evidence="26" key="1">
    <citation type="submission" date="2022-10" db="EMBL/GenBank/DDBJ databases">
        <title>Culturing micro-colonial fungi from biological soil crusts in the Mojave desert and describing Neophaeococcomyces mojavensis, and introducing the new genera and species Taxawa tesnikishii.</title>
        <authorList>
            <person name="Kurbessoian T."/>
            <person name="Stajich J.E."/>
        </authorList>
    </citation>
    <scope>NUCLEOTIDE SEQUENCE</scope>
    <source>
        <strain evidence="26">TK_35</strain>
    </source>
</reference>
<comment type="caution">
    <text evidence="26">The sequence shown here is derived from an EMBL/GenBank/DDBJ whole genome shotgun (WGS) entry which is preliminary data.</text>
</comment>
<dbReference type="InterPro" id="IPR036389">
    <property type="entry name" value="RNase_III_sf"/>
</dbReference>
<dbReference type="Gene3D" id="3.30.300.20">
    <property type="match status" value="1"/>
</dbReference>
<dbReference type="GO" id="GO:0034963">
    <property type="term" value="P:box C/D sno(s)RNA processing"/>
    <property type="evidence" value="ECO:0007669"/>
    <property type="project" value="UniProtKB-ARBA"/>
</dbReference>
<dbReference type="SMART" id="SM00358">
    <property type="entry name" value="DSRM"/>
    <property type="match status" value="1"/>
</dbReference>
<keyword evidence="7" id="KW-0698">rRNA processing</keyword>
<dbReference type="GO" id="GO:0005525">
    <property type="term" value="F:GTP binding"/>
    <property type="evidence" value="ECO:0007669"/>
    <property type="project" value="UniProtKB-UniRule"/>
</dbReference>
<sequence>MKTMNTQRGMTLTSFLTVLIVVGFFLYIGMKLFPMYQEYYAVRSAMKSLAKEPGIGSMAPANIQDLFFKRLYINYSDNVKPANVKFDRRDNGWTLKVNYEVRRQLVGNLDVVGKFDSSQDLTRSDLIGHTFRDPGLLKQALTHRSAGAPHNERLEFLGDSIVNMMVAEALYLRWPKADEGAMTRARAELVREGALAVIARTLQLGDRLTMGPGEMKSGGHRRDSTLADAFEAVVAAIYLDAGFEACRAMVLPWFAASMEALPATGRPEKDPKTRLQEWLQGRQKALPQYELVSESGDDHAKHFRVRCNVADPAASTEGEGSSRRIAEQQAAAAVLEQLDSNVAVIGRPNVGKSTLTNALVGAKVSIVSNRPQTTRHRLLGIATYPEGQLVLVDTPGLHKVQKRAMNRVMNRAARGSLEGVDAGLLVIEAGRWDEEDSLAFNVLRDAGIPVVLVVNKIDRMKDKGALLPFLQEVTAGRDFSSVHPISAQKRNGLEALVRDVLALLPEAPPMFGEDEITDRSQRFLAGELVREQLMRQLGEELPYATTVEIERFTEDGNLLRIGAVIWVEREGQKAIVIGKGGTRLKEIGAKSRLQMERLFGAKVFLETWVRVREGWSDDEAALKAFGYE</sequence>
<keyword evidence="6" id="KW-0963">Cytoplasm</keyword>
<dbReference type="PROSITE" id="PS51713">
    <property type="entry name" value="G_ERA"/>
    <property type="match status" value="1"/>
</dbReference>
<evidence type="ECO:0000259" key="23">
    <source>
        <dbReference type="PROSITE" id="PS50142"/>
    </source>
</evidence>
<evidence type="ECO:0000256" key="7">
    <source>
        <dbReference type="ARBA" id="ARBA00022552"/>
    </source>
</evidence>
<keyword evidence="9" id="KW-0819">tRNA processing</keyword>
<evidence type="ECO:0000256" key="2">
    <source>
        <dbReference type="ARBA" id="ARBA00004496"/>
    </source>
</evidence>
<dbReference type="GO" id="GO:0042802">
    <property type="term" value="F:identical protein binding"/>
    <property type="evidence" value="ECO:0007669"/>
    <property type="project" value="UniProtKB-ARBA"/>
</dbReference>
<evidence type="ECO:0000256" key="6">
    <source>
        <dbReference type="ARBA" id="ARBA00022490"/>
    </source>
</evidence>
<dbReference type="EC" id="3.1.26.3" evidence="5"/>
<evidence type="ECO:0000259" key="24">
    <source>
        <dbReference type="PROSITE" id="PS50823"/>
    </source>
</evidence>
<dbReference type="InterPro" id="IPR032314">
    <property type="entry name" value="DUF4845"/>
</dbReference>
<dbReference type="PANTHER" id="PTHR42698:SF1">
    <property type="entry name" value="GTPASE ERA, MITOCHONDRIAL"/>
    <property type="match status" value="1"/>
</dbReference>
<evidence type="ECO:0000259" key="22">
    <source>
        <dbReference type="PROSITE" id="PS50137"/>
    </source>
</evidence>
<dbReference type="CDD" id="cd22534">
    <property type="entry name" value="KH-II_Era"/>
    <property type="match status" value="1"/>
</dbReference>
<dbReference type="SUPFAM" id="SSF54768">
    <property type="entry name" value="dsRNA-binding domain-like"/>
    <property type="match status" value="1"/>
</dbReference>
<dbReference type="GO" id="GO:0043024">
    <property type="term" value="F:ribosomal small subunit binding"/>
    <property type="evidence" value="ECO:0007669"/>
    <property type="project" value="TreeGrafter"/>
</dbReference>
<dbReference type="InterPro" id="IPR015946">
    <property type="entry name" value="KH_dom-like_a/b"/>
</dbReference>
<comment type="similarity">
    <text evidence="3 19 20">Belongs to the TRAFAC class TrmE-Era-EngA-EngB-Septin-like GTPase superfamily. Era GTPase family.</text>
</comment>
<dbReference type="FunFam" id="1.10.1520.10:FF:000001">
    <property type="entry name" value="Ribonuclease 3"/>
    <property type="match status" value="1"/>
</dbReference>
<dbReference type="InterPro" id="IPR014720">
    <property type="entry name" value="dsRBD_dom"/>
</dbReference>
<evidence type="ECO:0000256" key="18">
    <source>
        <dbReference type="PROSITE-ProRule" id="PRU00118"/>
    </source>
</evidence>
<feature type="domain" description="DRBM" evidence="22">
    <location>
        <begin position="270"/>
        <end position="340"/>
    </location>
</feature>
<dbReference type="EMBL" id="JAPDRN010000056">
    <property type="protein sequence ID" value="KAJ9631591.1"/>
    <property type="molecule type" value="Genomic_DNA"/>
</dbReference>
<dbReference type="GO" id="GO:0019843">
    <property type="term" value="F:rRNA binding"/>
    <property type="evidence" value="ECO:0007669"/>
    <property type="project" value="TreeGrafter"/>
</dbReference>
<dbReference type="Pfam" id="PF14622">
    <property type="entry name" value="Ribonucleas_3_3"/>
    <property type="match status" value="1"/>
</dbReference>
<protein>
    <recommendedName>
        <fullName evidence="5">ribonuclease III</fullName>
        <ecNumber evidence="5">3.1.26.3</ecNumber>
    </recommendedName>
</protein>
<feature type="region of interest" description="G4" evidence="19">
    <location>
        <begin position="455"/>
        <end position="458"/>
    </location>
</feature>
<comment type="subcellular location">
    <subcellularLocation>
        <location evidence="2">Cytoplasm</location>
    </subcellularLocation>
</comment>
<dbReference type="GO" id="GO:0030847">
    <property type="term" value="P:termination of RNA polymerase II transcription, exosome-dependent"/>
    <property type="evidence" value="ECO:0007669"/>
    <property type="project" value="UniProtKB-ARBA"/>
</dbReference>
<dbReference type="NCBIfam" id="TIGR02191">
    <property type="entry name" value="RNaseIII"/>
    <property type="match status" value="1"/>
</dbReference>
<evidence type="ECO:0000313" key="26">
    <source>
        <dbReference type="EMBL" id="KAJ9631591.1"/>
    </source>
</evidence>
<dbReference type="InterPro" id="IPR030388">
    <property type="entry name" value="G_ERA_dom"/>
</dbReference>
<keyword evidence="21" id="KW-0812">Transmembrane</keyword>
<evidence type="ECO:0000256" key="12">
    <source>
        <dbReference type="ARBA" id="ARBA00022741"/>
    </source>
</evidence>
<keyword evidence="11" id="KW-0479">Metal-binding</keyword>
<dbReference type="FunFam" id="3.30.300.20:FF:000003">
    <property type="entry name" value="GTPase Era"/>
    <property type="match status" value="1"/>
</dbReference>
<dbReference type="GO" id="GO:0008033">
    <property type="term" value="P:tRNA processing"/>
    <property type="evidence" value="ECO:0007669"/>
    <property type="project" value="UniProtKB-KW"/>
</dbReference>
<evidence type="ECO:0000256" key="9">
    <source>
        <dbReference type="ARBA" id="ARBA00022694"/>
    </source>
</evidence>
<dbReference type="Pfam" id="PF07650">
    <property type="entry name" value="KH_2"/>
    <property type="match status" value="1"/>
</dbReference>
<keyword evidence="17 19" id="KW-0342">GTP-binding</keyword>
<feature type="region of interest" description="G3" evidence="19">
    <location>
        <begin position="393"/>
        <end position="396"/>
    </location>
</feature>
<evidence type="ECO:0000256" key="4">
    <source>
        <dbReference type="ARBA" id="ARBA00011738"/>
    </source>
</evidence>
<evidence type="ECO:0000256" key="5">
    <source>
        <dbReference type="ARBA" id="ARBA00012177"/>
    </source>
</evidence>
<keyword evidence="10" id="KW-0540">Nuclease</keyword>
<dbReference type="GO" id="GO:0004525">
    <property type="term" value="F:ribonuclease III activity"/>
    <property type="evidence" value="ECO:0007669"/>
    <property type="project" value="UniProtKB-EC"/>
</dbReference>
<evidence type="ECO:0000256" key="8">
    <source>
        <dbReference type="ARBA" id="ARBA00022664"/>
    </source>
</evidence>
<proteinExistence type="inferred from homology"/>
<dbReference type="Pfam" id="PF00035">
    <property type="entry name" value="dsrm"/>
    <property type="match status" value="1"/>
</dbReference>
<evidence type="ECO:0000256" key="10">
    <source>
        <dbReference type="ARBA" id="ARBA00022722"/>
    </source>
</evidence>
<dbReference type="PROSITE" id="PS50142">
    <property type="entry name" value="RNASE_3_2"/>
    <property type="match status" value="1"/>
</dbReference>
<dbReference type="GO" id="GO:0000028">
    <property type="term" value="P:ribosomal small subunit assembly"/>
    <property type="evidence" value="ECO:0007669"/>
    <property type="project" value="TreeGrafter"/>
</dbReference>
<feature type="domain" description="RNase III" evidence="23">
    <location>
        <begin position="127"/>
        <end position="242"/>
    </location>
</feature>
<dbReference type="InterPro" id="IPR000999">
    <property type="entry name" value="RNase_III_dom"/>
</dbReference>
<feature type="region of interest" description="G2" evidence="19">
    <location>
        <begin position="372"/>
        <end position="376"/>
    </location>
</feature>
<dbReference type="CDD" id="cd04163">
    <property type="entry name" value="Era"/>
    <property type="match status" value="1"/>
</dbReference>
<keyword evidence="8" id="KW-0507">mRNA processing</keyword>
<dbReference type="HAMAP" id="MF_00367">
    <property type="entry name" value="GTPase_Era"/>
    <property type="match status" value="1"/>
</dbReference>
<gene>
    <name evidence="26" type="ORF">H2204_008037</name>
</gene>
<evidence type="ECO:0000256" key="21">
    <source>
        <dbReference type="SAM" id="Phobius"/>
    </source>
</evidence>
<evidence type="ECO:0000256" key="3">
    <source>
        <dbReference type="ARBA" id="ARBA00007921"/>
    </source>
</evidence>
<evidence type="ECO:0000256" key="1">
    <source>
        <dbReference type="ARBA" id="ARBA00000109"/>
    </source>
</evidence>
<evidence type="ECO:0000256" key="19">
    <source>
        <dbReference type="PROSITE-ProRule" id="PRU01050"/>
    </source>
</evidence>
<comment type="subunit">
    <text evidence="4">Homodimer.</text>
</comment>
<dbReference type="Gene3D" id="3.30.160.20">
    <property type="match status" value="1"/>
</dbReference>
<feature type="domain" description="Era-type G" evidence="25">
    <location>
        <begin position="338"/>
        <end position="506"/>
    </location>
</feature>
<dbReference type="SUPFAM" id="SSF69065">
    <property type="entry name" value="RNase III domain-like"/>
    <property type="match status" value="1"/>
</dbReference>
<dbReference type="SUPFAM" id="SSF52540">
    <property type="entry name" value="P-loop containing nucleoside triphosphate hydrolases"/>
    <property type="match status" value="1"/>
</dbReference>
<dbReference type="PROSITE" id="PS00517">
    <property type="entry name" value="RNASE_3_1"/>
    <property type="match status" value="1"/>
</dbReference>
<organism evidence="26">
    <name type="scientific">Knufia peltigerae</name>
    <dbReference type="NCBI Taxonomy" id="1002370"/>
    <lineage>
        <taxon>Eukaryota</taxon>
        <taxon>Fungi</taxon>
        <taxon>Dikarya</taxon>
        <taxon>Ascomycota</taxon>
        <taxon>Pezizomycotina</taxon>
        <taxon>Eurotiomycetes</taxon>
        <taxon>Chaetothyriomycetidae</taxon>
        <taxon>Chaetothyriales</taxon>
        <taxon>Trichomeriaceae</taxon>
        <taxon>Knufia</taxon>
    </lineage>
</organism>
<keyword evidence="21" id="KW-0472">Membrane</keyword>
<dbReference type="PROSITE" id="PS50137">
    <property type="entry name" value="DS_RBD"/>
    <property type="match status" value="1"/>
</dbReference>
<dbReference type="PANTHER" id="PTHR42698">
    <property type="entry name" value="GTPASE ERA"/>
    <property type="match status" value="1"/>
</dbReference>
<keyword evidence="21" id="KW-1133">Transmembrane helix</keyword>
<feature type="domain" description="KH type-2" evidence="24">
    <location>
        <begin position="529"/>
        <end position="613"/>
    </location>
</feature>
<dbReference type="CDD" id="cd10845">
    <property type="entry name" value="DSRM_RNAse_III_family"/>
    <property type="match status" value="1"/>
</dbReference>
<dbReference type="GO" id="GO:0005829">
    <property type="term" value="C:cytosol"/>
    <property type="evidence" value="ECO:0007669"/>
    <property type="project" value="TreeGrafter"/>
</dbReference>
<name>A0AA39CXF9_9EURO</name>
<dbReference type="GO" id="GO:0006364">
    <property type="term" value="P:rRNA processing"/>
    <property type="evidence" value="ECO:0007669"/>
    <property type="project" value="UniProtKB-KW"/>
</dbReference>
<dbReference type="GO" id="GO:0046872">
    <property type="term" value="F:metal ion binding"/>
    <property type="evidence" value="ECO:0007669"/>
    <property type="project" value="UniProtKB-KW"/>
</dbReference>
<dbReference type="NCBIfam" id="NF000908">
    <property type="entry name" value="PRK00089.1"/>
    <property type="match status" value="1"/>
</dbReference>
<keyword evidence="15" id="KW-0460">Magnesium</keyword>
<dbReference type="PROSITE" id="PS50823">
    <property type="entry name" value="KH_TYPE_2"/>
    <property type="match status" value="1"/>
</dbReference>
<dbReference type="GO" id="GO:0034475">
    <property type="term" value="P:U4 snRNA 3'-end processing"/>
    <property type="evidence" value="ECO:0007669"/>
    <property type="project" value="UniProtKB-ARBA"/>
</dbReference>
<dbReference type="GO" id="GO:0006397">
    <property type="term" value="P:mRNA processing"/>
    <property type="evidence" value="ECO:0007669"/>
    <property type="project" value="UniProtKB-KW"/>
</dbReference>
<dbReference type="NCBIfam" id="TIGR00231">
    <property type="entry name" value="small_GTP"/>
    <property type="match status" value="1"/>
</dbReference>
<dbReference type="InterPro" id="IPR011907">
    <property type="entry name" value="RNase_III"/>
</dbReference>
<keyword evidence="13" id="KW-0255">Endonuclease</keyword>
<dbReference type="SUPFAM" id="SSF54814">
    <property type="entry name" value="Prokaryotic type KH domain (KH-domain type II)"/>
    <property type="match status" value="1"/>
</dbReference>
<feature type="transmembrane region" description="Helical" evidence="21">
    <location>
        <begin position="12"/>
        <end position="30"/>
    </location>
</feature>
<dbReference type="InterPro" id="IPR004044">
    <property type="entry name" value="KH_dom_type_2"/>
</dbReference>
<evidence type="ECO:0000256" key="17">
    <source>
        <dbReference type="ARBA" id="ARBA00023134"/>
    </source>
</evidence>
<dbReference type="FunFam" id="3.30.160.20:FF:000003">
    <property type="entry name" value="Ribonuclease 3"/>
    <property type="match status" value="1"/>
</dbReference>
<evidence type="ECO:0000256" key="15">
    <source>
        <dbReference type="ARBA" id="ARBA00022842"/>
    </source>
</evidence>
<dbReference type="InterPro" id="IPR006073">
    <property type="entry name" value="GTP-bd"/>
</dbReference>
<dbReference type="NCBIfam" id="TIGR00436">
    <property type="entry name" value="era"/>
    <property type="match status" value="1"/>
</dbReference>
<dbReference type="InterPro" id="IPR027417">
    <property type="entry name" value="P-loop_NTPase"/>
</dbReference>
<evidence type="ECO:0000256" key="14">
    <source>
        <dbReference type="ARBA" id="ARBA00022801"/>
    </source>
</evidence>
<evidence type="ECO:0000256" key="20">
    <source>
        <dbReference type="RuleBase" id="RU003761"/>
    </source>
</evidence>
<dbReference type="SMART" id="SM00535">
    <property type="entry name" value="RIBOc"/>
    <property type="match status" value="1"/>
</dbReference>
<evidence type="ECO:0000256" key="13">
    <source>
        <dbReference type="ARBA" id="ARBA00022759"/>
    </source>
</evidence>
<evidence type="ECO:0000256" key="11">
    <source>
        <dbReference type="ARBA" id="ARBA00022723"/>
    </source>
</evidence>
<dbReference type="InterPro" id="IPR005225">
    <property type="entry name" value="Small_GTP-bd"/>
</dbReference>
<dbReference type="PRINTS" id="PR00326">
    <property type="entry name" value="GTP1OBG"/>
</dbReference>
<keyword evidence="16 18" id="KW-0694">RNA-binding</keyword>
<evidence type="ECO:0000259" key="25">
    <source>
        <dbReference type="PROSITE" id="PS51713"/>
    </source>
</evidence>
<feature type="region of interest" description="G5" evidence="19">
    <location>
        <begin position="485"/>
        <end position="487"/>
    </location>
</feature>
<dbReference type="Pfam" id="PF16137">
    <property type="entry name" value="DUF4845"/>
    <property type="match status" value="1"/>
</dbReference>
<keyword evidence="12 19" id="KW-0547">Nucleotide-binding</keyword>
<dbReference type="Gene3D" id="3.40.50.300">
    <property type="entry name" value="P-loop containing nucleotide triphosphate hydrolases"/>
    <property type="match status" value="1"/>
</dbReference>
<dbReference type="InterPro" id="IPR005662">
    <property type="entry name" value="GTPase_Era-like"/>
</dbReference>
<accession>A0AA39CXF9</accession>
<comment type="catalytic activity">
    <reaction evidence="1">
        <text>Endonucleolytic cleavage to 5'-phosphomonoester.</text>
        <dbReference type="EC" id="3.1.26.3"/>
    </reaction>
</comment>
<dbReference type="Pfam" id="PF01926">
    <property type="entry name" value="MMR_HSR1"/>
    <property type="match status" value="1"/>
</dbReference>
<feature type="region of interest" description="G1" evidence="19">
    <location>
        <begin position="346"/>
        <end position="353"/>
    </location>
</feature>
<dbReference type="HAMAP" id="MF_00104">
    <property type="entry name" value="RNase_III"/>
    <property type="match status" value="1"/>
</dbReference>
<dbReference type="AlphaFoldDB" id="A0AA39CXF9"/>